<name>A0A427AZV4_ENSVE</name>
<evidence type="ECO:0000313" key="4">
    <source>
        <dbReference type="Proteomes" id="UP000287651"/>
    </source>
</evidence>
<proteinExistence type="predicted"/>
<feature type="domain" description="WW" evidence="2">
    <location>
        <begin position="111"/>
        <end position="132"/>
    </location>
</feature>
<dbReference type="Gene3D" id="2.20.70.10">
    <property type="match status" value="1"/>
</dbReference>
<dbReference type="InterPro" id="IPR001202">
    <property type="entry name" value="WW_dom"/>
</dbReference>
<gene>
    <name evidence="3" type="ORF">B296_00021469</name>
</gene>
<feature type="region of interest" description="Disordered" evidence="1">
    <location>
        <begin position="71"/>
        <end position="97"/>
    </location>
</feature>
<evidence type="ECO:0000313" key="3">
    <source>
        <dbReference type="EMBL" id="RRT81695.1"/>
    </source>
</evidence>
<dbReference type="SUPFAM" id="SSF51045">
    <property type="entry name" value="WW domain"/>
    <property type="match status" value="1"/>
</dbReference>
<dbReference type="AlphaFoldDB" id="A0A427AZV4"/>
<protein>
    <recommendedName>
        <fullName evidence="2">WW domain-containing protein</fullName>
    </recommendedName>
</protein>
<dbReference type="Pfam" id="PF00397">
    <property type="entry name" value="WW"/>
    <property type="match status" value="1"/>
</dbReference>
<reference evidence="3 4" key="1">
    <citation type="journal article" date="2014" name="Agronomy (Basel)">
        <title>A Draft Genome Sequence for Ensete ventricosum, the Drought-Tolerant Tree Against Hunger.</title>
        <authorList>
            <person name="Harrison J."/>
            <person name="Moore K.A."/>
            <person name="Paszkiewicz K."/>
            <person name="Jones T."/>
            <person name="Grant M."/>
            <person name="Ambacheew D."/>
            <person name="Muzemil S."/>
            <person name="Studholme D.J."/>
        </authorList>
    </citation>
    <scope>NUCLEOTIDE SEQUENCE [LARGE SCALE GENOMIC DNA]</scope>
</reference>
<feature type="compositionally biased region" description="Basic and acidic residues" evidence="1">
    <location>
        <begin position="14"/>
        <end position="24"/>
    </location>
</feature>
<feature type="compositionally biased region" description="Low complexity" evidence="1">
    <location>
        <begin position="73"/>
        <end position="95"/>
    </location>
</feature>
<comment type="caution">
    <text evidence="3">The sequence shown here is derived from an EMBL/GenBank/DDBJ whole genome shotgun (WGS) entry which is preliminary data.</text>
</comment>
<dbReference type="CDD" id="cd00201">
    <property type="entry name" value="WW"/>
    <property type="match status" value="1"/>
</dbReference>
<accession>A0A427AZV4</accession>
<dbReference type="InterPro" id="IPR036020">
    <property type="entry name" value="WW_dom_sf"/>
</dbReference>
<dbReference type="Proteomes" id="UP000287651">
    <property type="component" value="Unassembled WGS sequence"/>
</dbReference>
<sequence length="189" mass="20268">MPNAFGYRPTANLDEPRNGHKSSDAWHPMNPESFGSSSQSNGTTSTLPVPPSSQQKFYCIKCVLQSAWTGPQSSSIPPTTASSTPASAVPTTTATLPNSVNTPPAVPMTCNWTEHTSPDGFKYYYNSVTQESKDLNYAQLKAAGSVIDPAKVQQGISAAQEWALKNKPAGPLEILTLLIHYIAPLTFIL</sequence>
<evidence type="ECO:0000259" key="2">
    <source>
        <dbReference type="Pfam" id="PF00397"/>
    </source>
</evidence>
<feature type="region of interest" description="Disordered" evidence="1">
    <location>
        <begin position="1"/>
        <end position="51"/>
    </location>
</feature>
<evidence type="ECO:0000256" key="1">
    <source>
        <dbReference type="SAM" id="MobiDB-lite"/>
    </source>
</evidence>
<dbReference type="EMBL" id="AMZH03000849">
    <property type="protein sequence ID" value="RRT81695.1"/>
    <property type="molecule type" value="Genomic_DNA"/>
</dbReference>
<feature type="compositionally biased region" description="Low complexity" evidence="1">
    <location>
        <begin position="33"/>
        <end position="46"/>
    </location>
</feature>
<organism evidence="3 4">
    <name type="scientific">Ensete ventricosum</name>
    <name type="common">Abyssinian banana</name>
    <name type="synonym">Musa ensete</name>
    <dbReference type="NCBI Taxonomy" id="4639"/>
    <lineage>
        <taxon>Eukaryota</taxon>
        <taxon>Viridiplantae</taxon>
        <taxon>Streptophyta</taxon>
        <taxon>Embryophyta</taxon>
        <taxon>Tracheophyta</taxon>
        <taxon>Spermatophyta</taxon>
        <taxon>Magnoliopsida</taxon>
        <taxon>Liliopsida</taxon>
        <taxon>Zingiberales</taxon>
        <taxon>Musaceae</taxon>
        <taxon>Ensete</taxon>
    </lineage>
</organism>